<reference evidence="2 3" key="1">
    <citation type="submission" date="2020-08" db="EMBL/GenBank/DDBJ databases">
        <title>Functional genomics of gut bacteria from endangered species of beetles.</title>
        <authorList>
            <person name="Carlos-Shanley C."/>
        </authorList>
    </citation>
    <scope>NUCLEOTIDE SEQUENCE [LARGE SCALE GENOMIC DNA]</scope>
    <source>
        <strain evidence="2 3">S00202</strain>
    </source>
</reference>
<dbReference type="Proteomes" id="UP000557193">
    <property type="component" value="Unassembled WGS sequence"/>
</dbReference>
<feature type="compositionally biased region" description="Polar residues" evidence="1">
    <location>
        <begin position="130"/>
        <end position="142"/>
    </location>
</feature>
<comment type="caution">
    <text evidence="2">The sequence shown here is derived from an EMBL/GenBank/DDBJ whole genome shotgun (WGS) entry which is preliminary data.</text>
</comment>
<feature type="region of interest" description="Disordered" evidence="1">
    <location>
        <begin position="202"/>
        <end position="248"/>
    </location>
</feature>
<feature type="compositionally biased region" description="Basic and acidic residues" evidence="1">
    <location>
        <begin position="70"/>
        <end position="93"/>
    </location>
</feature>
<dbReference type="AlphaFoldDB" id="A0A7X0BUB5"/>
<protein>
    <submittedName>
        <fullName evidence="2">SRNA-binding protein</fullName>
    </submittedName>
</protein>
<feature type="compositionally biased region" description="Basic and acidic residues" evidence="1">
    <location>
        <begin position="101"/>
        <end position="112"/>
    </location>
</feature>
<evidence type="ECO:0000313" key="2">
    <source>
        <dbReference type="EMBL" id="MBB6342638.1"/>
    </source>
</evidence>
<organism evidence="2 3">
    <name type="scientific">Pseudomonas fluvialis</name>
    <dbReference type="NCBI Taxonomy" id="1793966"/>
    <lineage>
        <taxon>Bacteria</taxon>
        <taxon>Pseudomonadati</taxon>
        <taxon>Pseudomonadota</taxon>
        <taxon>Gammaproteobacteria</taxon>
        <taxon>Pseudomonadales</taxon>
        <taxon>Pseudomonadaceae</taxon>
        <taxon>Pseudomonas</taxon>
    </lineage>
</organism>
<proteinExistence type="predicted"/>
<dbReference type="InterPro" id="IPR021973">
    <property type="entry name" value="SprA-related"/>
</dbReference>
<dbReference type="Pfam" id="PF12118">
    <property type="entry name" value="SprA-related"/>
    <property type="match status" value="1"/>
</dbReference>
<evidence type="ECO:0000313" key="3">
    <source>
        <dbReference type="Proteomes" id="UP000557193"/>
    </source>
</evidence>
<evidence type="ECO:0000256" key="1">
    <source>
        <dbReference type="SAM" id="MobiDB-lite"/>
    </source>
</evidence>
<dbReference type="EMBL" id="JACHLL010000005">
    <property type="protein sequence ID" value="MBB6342638.1"/>
    <property type="molecule type" value="Genomic_DNA"/>
</dbReference>
<accession>A0A7X0BUB5</accession>
<name>A0A7X0BUB5_9PSED</name>
<feature type="compositionally biased region" description="Polar residues" evidence="1">
    <location>
        <begin position="53"/>
        <end position="65"/>
    </location>
</feature>
<keyword evidence="3" id="KW-1185">Reference proteome</keyword>
<gene>
    <name evidence="2" type="ORF">HNP49_002820</name>
</gene>
<dbReference type="RefSeq" id="WP_184684288.1">
    <property type="nucleotide sequence ID" value="NZ_JACHLL010000005.1"/>
</dbReference>
<feature type="region of interest" description="Disordered" evidence="1">
    <location>
        <begin position="1"/>
        <end position="151"/>
    </location>
</feature>
<sequence>MQIGSAAYLSSYMPSSTSLPARPVSADSSPDLARATQAPVTPVQSLDAPGDARTQSPAEQAQSLPEQDAESPREQASDKDASVSQRQREEQESRQIQNLAARDREVRNHEQAHASVGGRYAGPPAFTYTRGPNGQSYATSGEVSIDVSPIPNNPEATLRKMELVQRAALAPAEPSAQDLRVAAQAQVLAAQARAELGQLQREQLAAEQAARSEERQQAEEEEEANEEKPEKTEQSLPPAPSLELYRRLAALQEPAENLDIEV</sequence>